<dbReference type="EMBL" id="BART01027330">
    <property type="protein sequence ID" value="GAG91895.1"/>
    <property type="molecule type" value="Genomic_DNA"/>
</dbReference>
<organism evidence="1">
    <name type="scientific">marine sediment metagenome</name>
    <dbReference type="NCBI Taxonomy" id="412755"/>
    <lineage>
        <taxon>unclassified sequences</taxon>
        <taxon>metagenomes</taxon>
        <taxon>ecological metagenomes</taxon>
    </lineage>
</organism>
<dbReference type="AlphaFoldDB" id="X1B9W9"/>
<feature type="non-terminal residue" evidence="1">
    <location>
        <position position="1"/>
    </location>
</feature>
<sequence>IHVYKTDEVRKLERLGEIKIERSDQSDSSSEKFDDAEFDDLQEFEEEIPRNKYEIEYPSSFTSSDYETLETV</sequence>
<comment type="caution">
    <text evidence="1">The sequence shown here is derived from an EMBL/GenBank/DDBJ whole genome shotgun (WGS) entry which is preliminary data.</text>
</comment>
<gene>
    <name evidence="1" type="ORF">S01H4_48468</name>
</gene>
<protein>
    <submittedName>
        <fullName evidence="1">Uncharacterized protein</fullName>
    </submittedName>
</protein>
<reference evidence="1" key="1">
    <citation type="journal article" date="2014" name="Front. Microbiol.">
        <title>High frequency of phylogenetically diverse reductive dehalogenase-homologous genes in deep subseafloor sedimentary metagenomes.</title>
        <authorList>
            <person name="Kawai M."/>
            <person name="Futagami T."/>
            <person name="Toyoda A."/>
            <person name="Takaki Y."/>
            <person name="Nishi S."/>
            <person name="Hori S."/>
            <person name="Arai W."/>
            <person name="Tsubouchi T."/>
            <person name="Morono Y."/>
            <person name="Uchiyama I."/>
            <person name="Ito T."/>
            <person name="Fujiyama A."/>
            <person name="Inagaki F."/>
            <person name="Takami H."/>
        </authorList>
    </citation>
    <scope>NUCLEOTIDE SEQUENCE</scope>
    <source>
        <strain evidence="1">Expedition CK06-06</strain>
    </source>
</reference>
<proteinExistence type="predicted"/>
<name>X1B9W9_9ZZZZ</name>
<accession>X1B9W9</accession>
<evidence type="ECO:0000313" key="1">
    <source>
        <dbReference type="EMBL" id="GAG91895.1"/>
    </source>
</evidence>